<dbReference type="InterPro" id="IPR050466">
    <property type="entry name" value="Carboxylest/Gibb_receptor"/>
</dbReference>
<dbReference type="InterPro" id="IPR029058">
    <property type="entry name" value="AB_hydrolase_fold"/>
</dbReference>
<evidence type="ECO:0000256" key="1">
    <source>
        <dbReference type="ARBA" id="ARBA00010515"/>
    </source>
</evidence>
<evidence type="ECO:0000313" key="4">
    <source>
        <dbReference type="Proteomes" id="UP001174677"/>
    </source>
</evidence>
<gene>
    <name evidence="3" type="ORF">P3X46_014687</name>
</gene>
<dbReference type="PANTHER" id="PTHR23024">
    <property type="entry name" value="ARYLACETAMIDE DEACETYLASE"/>
    <property type="match status" value="1"/>
</dbReference>
<proteinExistence type="inferred from homology"/>
<comment type="similarity">
    <text evidence="1">Belongs to the 'GDXG' lipolytic enzyme family.</text>
</comment>
<accession>A0ABQ9LTH7</accession>
<dbReference type="SUPFAM" id="SSF53474">
    <property type="entry name" value="alpha/beta-Hydrolases"/>
    <property type="match status" value="1"/>
</dbReference>
<keyword evidence="4" id="KW-1185">Reference proteome</keyword>
<dbReference type="Proteomes" id="UP001174677">
    <property type="component" value="Chromosome 9"/>
</dbReference>
<dbReference type="Pfam" id="PF07859">
    <property type="entry name" value="Abhydrolase_3"/>
    <property type="match status" value="1"/>
</dbReference>
<dbReference type="InterPro" id="IPR013094">
    <property type="entry name" value="AB_hydrolase_3"/>
</dbReference>
<dbReference type="Gene3D" id="3.40.50.1820">
    <property type="entry name" value="alpha/beta hydrolase"/>
    <property type="match status" value="1"/>
</dbReference>
<feature type="domain" description="Alpha/beta hydrolase fold-3" evidence="2">
    <location>
        <begin position="74"/>
        <end position="293"/>
    </location>
</feature>
<evidence type="ECO:0000259" key="2">
    <source>
        <dbReference type="Pfam" id="PF07859"/>
    </source>
</evidence>
<dbReference type="EMBL" id="JARPOI010000009">
    <property type="protein sequence ID" value="KAJ9171299.1"/>
    <property type="molecule type" value="Genomic_DNA"/>
</dbReference>
<name>A0ABQ9LTH7_HEVBR</name>
<protein>
    <recommendedName>
        <fullName evidence="2">Alpha/beta hydrolase fold-3 domain-containing protein</fullName>
    </recommendedName>
</protein>
<reference evidence="3" key="1">
    <citation type="journal article" date="2023" name="Plant Biotechnol. J.">
        <title>Chromosome-level wild Hevea brasiliensis genome provides new tools for genomic-assisted breeding and valuable loci to elevate rubber yield.</title>
        <authorList>
            <person name="Cheng H."/>
            <person name="Song X."/>
            <person name="Hu Y."/>
            <person name="Wu T."/>
            <person name="Yang Q."/>
            <person name="An Z."/>
            <person name="Feng S."/>
            <person name="Deng Z."/>
            <person name="Wu W."/>
            <person name="Zeng X."/>
            <person name="Tu M."/>
            <person name="Wang X."/>
            <person name="Huang H."/>
        </authorList>
    </citation>
    <scope>NUCLEOTIDE SEQUENCE</scope>
    <source>
        <strain evidence="3">MT/VB/25A 57/8</strain>
    </source>
</reference>
<comment type="caution">
    <text evidence="3">The sequence shown here is derived from an EMBL/GenBank/DDBJ whole genome shotgun (WGS) entry which is preliminary data.</text>
</comment>
<sequence length="333" mass="37643">MSKFNPYEHMNIRPNPDGTVTRLLNFPAAKTNADPSSGEPILSKDAIINTEKNTKVRLYLPIKCTSAMKRLPVLFYFHGCSWVQFTADNAALHLERQWTAGSIPAFIILVLYRLAPESRLPGQYEDAEDSLRWLKQQVLDPDGDQWIKDYADLSRCFLSGSGNGGNIVYNLGLRAVDMDLDPINIVGLIMNQPMFGGKQRTGSELKFATDQLIPLPVLDLAWELALPKGTDRDHRYCNPMLEGPHQEKIKYLPPCLVLGFGMDPLVDRQQQFVQMLLNHGVKVDAQFDEVGFHRIEIVDARRRVGLITNIKQFMNSQLTNSQYANARRPVCNS</sequence>
<organism evidence="3 4">
    <name type="scientific">Hevea brasiliensis</name>
    <name type="common">Para rubber tree</name>
    <name type="synonym">Siphonia brasiliensis</name>
    <dbReference type="NCBI Taxonomy" id="3981"/>
    <lineage>
        <taxon>Eukaryota</taxon>
        <taxon>Viridiplantae</taxon>
        <taxon>Streptophyta</taxon>
        <taxon>Embryophyta</taxon>
        <taxon>Tracheophyta</taxon>
        <taxon>Spermatophyta</taxon>
        <taxon>Magnoliopsida</taxon>
        <taxon>eudicotyledons</taxon>
        <taxon>Gunneridae</taxon>
        <taxon>Pentapetalae</taxon>
        <taxon>rosids</taxon>
        <taxon>fabids</taxon>
        <taxon>Malpighiales</taxon>
        <taxon>Euphorbiaceae</taxon>
        <taxon>Crotonoideae</taxon>
        <taxon>Micrandreae</taxon>
        <taxon>Hevea</taxon>
    </lineage>
</organism>
<dbReference type="PANTHER" id="PTHR23024:SF664">
    <property type="entry name" value="ALPHA_BETA HYDROLASE FOLD-3 DOMAIN-CONTAINING PROTEIN"/>
    <property type="match status" value="1"/>
</dbReference>
<evidence type="ECO:0000313" key="3">
    <source>
        <dbReference type="EMBL" id="KAJ9171299.1"/>
    </source>
</evidence>